<name>A0A917S3E9_9BACL</name>
<evidence type="ECO:0000256" key="6">
    <source>
        <dbReference type="ARBA" id="ARBA00022630"/>
    </source>
</evidence>
<evidence type="ECO:0000256" key="4">
    <source>
        <dbReference type="ARBA" id="ARBA00013457"/>
    </source>
</evidence>
<dbReference type="AlphaFoldDB" id="A0A917S3E9"/>
<dbReference type="EMBL" id="BMOK01000007">
    <property type="protein sequence ID" value="GGL54754.1"/>
    <property type="molecule type" value="Genomic_DNA"/>
</dbReference>
<keyword evidence="5" id="KW-0216">Detoxification</keyword>
<dbReference type="Pfam" id="PF03060">
    <property type="entry name" value="NMO"/>
    <property type="match status" value="1"/>
</dbReference>
<dbReference type="InterPro" id="IPR004136">
    <property type="entry name" value="NMO"/>
</dbReference>
<evidence type="ECO:0000256" key="2">
    <source>
        <dbReference type="ARBA" id="ARBA00003535"/>
    </source>
</evidence>
<dbReference type="Gene3D" id="3.20.20.70">
    <property type="entry name" value="Aldolase class I"/>
    <property type="match status" value="1"/>
</dbReference>
<dbReference type="GO" id="GO:0000166">
    <property type="term" value="F:nucleotide binding"/>
    <property type="evidence" value="ECO:0007669"/>
    <property type="project" value="UniProtKB-KW"/>
</dbReference>
<protein>
    <recommendedName>
        <fullName evidence="4">Probable nitronate monooxygenase</fullName>
    </recommendedName>
    <alternativeName>
        <fullName evidence="11">Propionate 3-nitronate monooxygenase</fullName>
    </alternativeName>
</protein>
<evidence type="ECO:0000256" key="5">
    <source>
        <dbReference type="ARBA" id="ARBA00022575"/>
    </source>
</evidence>
<sequence>MWNQNEITERLKITYPVIQAGMAGGPTTTQLVSAVSNAGGLGVLGAGYMTPEQTQSSIEQIRQLTDKTFGINLFVPETPELDKEKIKESNRMLRPVREKLNLNDPSGIPKTSSEPFFRQIEIILENSVPVCTFTFGIPDKPIIKQLKNNHVTVIGTATTLKEAIMNEEAGMDMVVVQGSEAGGHRGSFAVPYEQGMIGTMALVPQVADRIHIPVIAAGGIMDGRGVLAALILGAKAVQMGTAFVTCDESGANERHKKAILKSAEDETTLTSSFSGKPARGIRNAFIDFMAGKEHLLPDYPIQNALTKDIRTAASKHDQPEWMSMWSGQAPRLSRRGSAGDKVKEIVSEVESHLEILMTGRK</sequence>
<organism evidence="13 14">
    <name type="scientific">Sporolactobacillus putidus</name>
    <dbReference type="NCBI Taxonomy" id="492735"/>
    <lineage>
        <taxon>Bacteria</taxon>
        <taxon>Bacillati</taxon>
        <taxon>Bacillota</taxon>
        <taxon>Bacilli</taxon>
        <taxon>Bacillales</taxon>
        <taxon>Sporolactobacillaceae</taxon>
        <taxon>Sporolactobacillus</taxon>
    </lineage>
</organism>
<dbReference type="InterPro" id="IPR013785">
    <property type="entry name" value="Aldolase_TIM"/>
</dbReference>
<evidence type="ECO:0000313" key="13">
    <source>
        <dbReference type="EMBL" id="GGL54754.1"/>
    </source>
</evidence>
<evidence type="ECO:0000256" key="12">
    <source>
        <dbReference type="ARBA" id="ARBA00049401"/>
    </source>
</evidence>
<gene>
    <name evidence="13" type="ORF">GCM10007968_18510</name>
</gene>
<comment type="catalytic activity">
    <reaction evidence="12">
        <text>3 propionate 3-nitronate + 3 O2 + H2O = 3 3-oxopropanoate + 2 nitrate + nitrite + H2O2 + 3 H(+)</text>
        <dbReference type="Rhea" id="RHEA:57332"/>
        <dbReference type="ChEBI" id="CHEBI:15377"/>
        <dbReference type="ChEBI" id="CHEBI:15378"/>
        <dbReference type="ChEBI" id="CHEBI:15379"/>
        <dbReference type="ChEBI" id="CHEBI:16240"/>
        <dbReference type="ChEBI" id="CHEBI:16301"/>
        <dbReference type="ChEBI" id="CHEBI:17632"/>
        <dbReference type="ChEBI" id="CHEBI:33190"/>
        <dbReference type="ChEBI" id="CHEBI:136067"/>
    </reaction>
</comment>
<evidence type="ECO:0000256" key="8">
    <source>
        <dbReference type="ARBA" id="ARBA00022741"/>
    </source>
</evidence>
<comment type="similarity">
    <text evidence="3">Belongs to the nitronate monooxygenase family. NMO class I subfamily.</text>
</comment>
<reference evidence="13" key="1">
    <citation type="journal article" date="2014" name="Int. J. Syst. Evol. Microbiol.">
        <title>Complete genome sequence of Corynebacterium casei LMG S-19264T (=DSM 44701T), isolated from a smear-ripened cheese.</title>
        <authorList>
            <consortium name="US DOE Joint Genome Institute (JGI-PGF)"/>
            <person name="Walter F."/>
            <person name="Albersmeier A."/>
            <person name="Kalinowski J."/>
            <person name="Ruckert C."/>
        </authorList>
    </citation>
    <scope>NUCLEOTIDE SEQUENCE</scope>
    <source>
        <strain evidence="13">JCM 15325</strain>
    </source>
</reference>
<keyword evidence="7" id="KW-0288">FMN</keyword>
<dbReference type="PANTHER" id="PTHR42747">
    <property type="entry name" value="NITRONATE MONOOXYGENASE-RELATED"/>
    <property type="match status" value="1"/>
</dbReference>
<evidence type="ECO:0000313" key="14">
    <source>
        <dbReference type="Proteomes" id="UP000654670"/>
    </source>
</evidence>
<keyword evidence="9" id="KW-0560">Oxidoreductase</keyword>
<keyword evidence="8" id="KW-0547">Nucleotide-binding</keyword>
<keyword evidence="6" id="KW-0285">Flavoprotein</keyword>
<evidence type="ECO:0000256" key="11">
    <source>
        <dbReference type="ARBA" id="ARBA00031155"/>
    </source>
</evidence>
<keyword evidence="14" id="KW-1185">Reference proteome</keyword>
<dbReference type="SUPFAM" id="SSF51412">
    <property type="entry name" value="Inosine monophosphate dehydrogenase (IMPDH)"/>
    <property type="match status" value="1"/>
</dbReference>
<dbReference type="CDD" id="cd04730">
    <property type="entry name" value="NPD_like"/>
    <property type="match status" value="1"/>
</dbReference>
<accession>A0A917S3E9</accession>
<dbReference type="PANTHER" id="PTHR42747:SF3">
    <property type="entry name" value="NITRONATE MONOOXYGENASE-RELATED"/>
    <property type="match status" value="1"/>
</dbReference>
<proteinExistence type="inferred from homology"/>
<evidence type="ECO:0000256" key="7">
    <source>
        <dbReference type="ARBA" id="ARBA00022643"/>
    </source>
</evidence>
<reference evidence="13" key="2">
    <citation type="submission" date="2020-09" db="EMBL/GenBank/DDBJ databases">
        <authorList>
            <person name="Sun Q."/>
            <person name="Ohkuma M."/>
        </authorList>
    </citation>
    <scope>NUCLEOTIDE SEQUENCE</scope>
    <source>
        <strain evidence="13">JCM 15325</strain>
    </source>
</reference>
<keyword evidence="10 13" id="KW-0503">Monooxygenase</keyword>
<dbReference type="Proteomes" id="UP000654670">
    <property type="component" value="Unassembled WGS sequence"/>
</dbReference>
<comment type="caution">
    <text evidence="13">The sequence shown here is derived from an EMBL/GenBank/DDBJ whole genome shotgun (WGS) entry which is preliminary data.</text>
</comment>
<dbReference type="FunFam" id="3.20.20.70:FF:000154">
    <property type="entry name" value="Probable nitronate monooxygenase"/>
    <property type="match status" value="1"/>
</dbReference>
<evidence type="ECO:0000256" key="10">
    <source>
        <dbReference type="ARBA" id="ARBA00023033"/>
    </source>
</evidence>
<dbReference type="GO" id="GO:0018580">
    <property type="term" value="F:nitronate monooxygenase activity"/>
    <property type="evidence" value="ECO:0007669"/>
    <property type="project" value="InterPro"/>
</dbReference>
<comment type="cofactor">
    <cofactor evidence="1">
        <name>FMN</name>
        <dbReference type="ChEBI" id="CHEBI:58210"/>
    </cofactor>
</comment>
<evidence type="ECO:0000256" key="1">
    <source>
        <dbReference type="ARBA" id="ARBA00001917"/>
    </source>
</evidence>
<dbReference type="RefSeq" id="WP_188802828.1">
    <property type="nucleotide sequence ID" value="NZ_BMOK01000007.1"/>
</dbReference>
<comment type="function">
    <text evidence="2">Nitronate monooxygenase that uses molecular oxygen to catalyze the oxidative denitrification of alkyl nitronates. Acts on propionate 3-nitronate (P3N), the presumed physiological substrate. Probably functions in the detoxification of P3N, a metabolic poison produced by plants and fungi as a defense mechanism.</text>
</comment>
<evidence type="ECO:0000256" key="3">
    <source>
        <dbReference type="ARBA" id="ARBA00009881"/>
    </source>
</evidence>
<evidence type="ECO:0000256" key="9">
    <source>
        <dbReference type="ARBA" id="ARBA00023002"/>
    </source>
</evidence>
<dbReference type="GO" id="GO:0009636">
    <property type="term" value="P:response to toxic substance"/>
    <property type="evidence" value="ECO:0007669"/>
    <property type="project" value="UniProtKB-KW"/>
</dbReference>